<proteinExistence type="inferred from homology"/>
<accession>G8LGB6</accession>
<feature type="transmembrane region" description="Helical" evidence="10">
    <location>
        <begin position="110"/>
        <end position="131"/>
    </location>
</feature>
<dbReference type="Proteomes" id="UP000007838">
    <property type="component" value="Chromosome"/>
</dbReference>
<protein>
    <recommendedName>
        <fullName evidence="10">Aromatic amino acid permease</fullName>
    </recommendedName>
</protein>
<keyword evidence="3 10" id="KW-0813">Transport</keyword>
<dbReference type="InterPro" id="IPR013061">
    <property type="entry name" value="Trp/try_permease_CS"/>
</dbReference>
<keyword evidence="4 10" id="KW-1003">Cell membrane</keyword>
<dbReference type="Gene3D" id="1.20.1740.10">
    <property type="entry name" value="Amino acid/polyamine transporter I"/>
    <property type="match status" value="1"/>
</dbReference>
<evidence type="ECO:0000256" key="3">
    <source>
        <dbReference type="ARBA" id="ARBA00022448"/>
    </source>
</evidence>
<feature type="transmembrane region" description="Helical" evidence="10">
    <location>
        <begin position="37"/>
        <end position="58"/>
    </location>
</feature>
<evidence type="ECO:0000256" key="9">
    <source>
        <dbReference type="ARBA" id="ARBA00023136"/>
    </source>
</evidence>
<evidence type="ECO:0000313" key="12">
    <source>
        <dbReference type="Proteomes" id="UP000007838"/>
    </source>
</evidence>
<feature type="transmembrane region" description="Helical" evidence="10">
    <location>
        <begin position="370"/>
        <end position="391"/>
    </location>
</feature>
<dbReference type="AlphaFoldDB" id="G8LGB6"/>
<evidence type="ECO:0000256" key="1">
    <source>
        <dbReference type="ARBA" id="ARBA00004429"/>
    </source>
</evidence>
<keyword evidence="9 10" id="KW-0472">Membrane</keyword>
<dbReference type="Pfam" id="PF03222">
    <property type="entry name" value="Trp_Tyr_perm"/>
    <property type="match status" value="1"/>
</dbReference>
<dbReference type="PROSITE" id="PS00594">
    <property type="entry name" value="AROMATIC_AA_PERMEASE_1"/>
    <property type="match status" value="1"/>
</dbReference>
<dbReference type="InterPro" id="IPR018227">
    <property type="entry name" value="Amino_acid_transport_2"/>
</dbReference>
<dbReference type="FunFam" id="1.20.1740.10:FF:000019">
    <property type="entry name" value="Tryptophan permease TnaB"/>
    <property type="match status" value="1"/>
</dbReference>
<dbReference type="PANTHER" id="PTHR46997:SF1">
    <property type="entry name" value="LOW AFFINITY TRYPTOPHAN PERMEASE-RELATED"/>
    <property type="match status" value="1"/>
</dbReference>
<comment type="subcellular location">
    <subcellularLocation>
        <location evidence="1 10">Cell inner membrane</location>
        <topology evidence="1 10">Multi-pass membrane protein</topology>
    </subcellularLocation>
</comment>
<evidence type="ECO:0000256" key="10">
    <source>
        <dbReference type="RuleBase" id="RU367149"/>
    </source>
</evidence>
<comment type="function">
    <text evidence="10">Involved in transporting aromatic amino acids across the cytoplasmic membrane.</text>
</comment>
<dbReference type="NCBIfam" id="NF007789">
    <property type="entry name" value="PRK10483.1"/>
    <property type="match status" value="1"/>
</dbReference>
<dbReference type="PANTHER" id="PTHR46997">
    <property type="entry name" value="LOW AFFINITY TRYPTOPHAN PERMEASE-RELATED"/>
    <property type="match status" value="1"/>
</dbReference>
<keyword evidence="8 10" id="KW-1133">Transmembrane helix</keyword>
<feature type="transmembrane region" description="Helical" evidence="10">
    <location>
        <begin position="412"/>
        <end position="434"/>
    </location>
</feature>
<name>G8LGB6_9ENTR</name>
<evidence type="ECO:0000256" key="2">
    <source>
        <dbReference type="ARBA" id="ARBA00005452"/>
    </source>
</evidence>
<dbReference type="PRINTS" id="PR00166">
    <property type="entry name" value="AROAAPRMEASE"/>
</dbReference>
<feature type="transmembrane region" description="Helical" evidence="10">
    <location>
        <begin position="252"/>
        <end position="270"/>
    </location>
</feature>
<evidence type="ECO:0000256" key="4">
    <source>
        <dbReference type="ARBA" id="ARBA00022475"/>
    </source>
</evidence>
<evidence type="ECO:0000313" key="11">
    <source>
        <dbReference type="EMBL" id="AEW75392.1"/>
    </source>
</evidence>
<keyword evidence="5 10" id="KW-0997">Cell inner membrane</keyword>
<dbReference type="GO" id="GO:0005886">
    <property type="term" value="C:plasma membrane"/>
    <property type="evidence" value="ECO:0007669"/>
    <property type="project" value="UniProtKB-SubCell"/>
</dbReference>
<evidence type="ECO:0000256" key="5">
    <source>
        <dbReference type="ARBA" id="ARBA00022519"/>
    </source>
</evidence>
<feature type="transmembrane region" description="Helical" evidence="10">
    <location>
        <begin position="151"/>
        <end position="169"/>
    </location>
</feature>
<dbReference type="NCBIfam" id="TIGR00837">
    <property type="entry name" value="araaP"/>
    <property type="match status" value="1"/>
</dbReference>
<evidence type="ECO:0000256" key="8">
    <source>
        <dbReference type="ARBA" id="ARBA00022989"/>
    </source>
</evidence>
<dbReference type="InterPro" id="IPR013059">
    <property type="entry name" value="Trp_tyr_transpt"/>
</dbReference>
<evidence type="ECO:0000256" key="6">
    <source>
        <dbReference type="ARBA" id="ARBA00022692"/>
    </source>
</evidence>
<dbReference type="GO" id="GO:0015173">
    <property type="term" value="F:aromatic amino acid transmembrane transporter activity"/>
    <property type="evidence" value="ECO:0007669"/>
    <property type="project" value="UniProtKB-UniRule"/>
</dbReference>
<dbReference type="HOGENOM" id="CLU_038102_2_1_6"/>
<dbReference type="KEGG" id="eec:EcWSU1_03964"/>
<feature type="transmembrane region" description="Helical" evidence="10">
    <location>
        <begin position="308"/>
        <end position="333"/>
    </location>
</feature>
<organism evidence="11 12">
    <name type="scientific">Enterobacter ludwigii</name>
    <dbReference type="NCBI Taxonomy" id="299767"/>
    <lineage>
        <taxon>Bacteria</taxon>
        <taxon>Pseudomonadati</taxon>
        <taxon>Pseudomonadota</taxon>
        <taxon>Gammaproteobacteria</taxon>
        <taxon>Enterobacterales</taxon>
        <taxon>Enterobacteriaceae</taxon>
        <taxon>Enterobacter</taxon>
        <taxon>Enterobacter cloacae complex</taxon>
    </lineage>
</organism>
<dbReference type="GO" id="GO:0003333">
    <property type="term" value="P:amino acid transmembrane transport"/>
    <property type="evidence" value="ECO:0007669"/>
    <property type="project" value="InterPro"/>
</dbReference>
<reference evidence="11 12" key="1">
    <citation type="journal article" date="2011" name="Stand. Genomic Sci.">
        <title>Complete genome of the onion pathogen Enterobacter cloacae EcWSU1.</title>
        <authorList>
            <person name="Humann J.L."/>
            <person name="Wildung M."/>
            <person name="Cheng C.H."/>
            <person name="Lee T."/>
            <person name="Stewart J.E."/>
            <person name="Drew J.C."/>
            <person name="Triplett E.W."/>
            <person name="Main D."/>
            <person name="Schroeder B.K."/>
        </authorList>
    </citation>
    <scope>NUCLEOTIDE SEQUENCE [LARGE SCALE GENOMIC DNA]</scope>
    <source>
        <strain evidence="11 12">EcWSU1</strain>
    </source>
</reference>
<comment type="similarity">
    <text evidence="2 10">Belongs to the amino acid/polyamine transporter 2 family. Mtr/TnaB/TyrP permease subfamily.</text>
</comment>
<feature type="transmembrane region" description="Helical" evidence="10">
    <location>
        <begin position="181"/>
        <end position="201"/>
    </location>
</feature>
<gene>
    <name evidence="11" type="primary">mtr</name>
    <name evidence="11" type="ORF">EcWSU1_03964</name>
</gene>
<feature type="transmembrane region" description="Helical" evidence="10">
    <location>
        <begin position="345"/>
        <end position="364"/>
    </location>
</feature>
<evidence type="ECO:0000256" key="7">
    <source>
        <dbReference type="ARBA" id="ARBA00022970"/>
    </source>
</evidence>
<dbReference type="EMBL" id="CP002886">
    <property type="protein sequence ID" value="AEW75392.1"/>
    <property type="molecule type" value="Genomic_DNA"/>
</dbReference>
<sequence length="438" mass="47430">MYSCTGTVLHINMHNRIIDWRKGCMATLTTTQTSPSLLGGVVIIGGTIIGAGMFSLPVVMSGAWFFWSLAALVFTWFCMLHSGLMILEANLNYRIGSSFDTITKDLLGKGWNLINGLSIAFVLYILTYAYISASGSILHHTFSELSLNVPARVAGLCFALGVAFIVWMSTKAVSRMTAIVLGAKVITFFLTFGSLLGHVTPATLFNVAETNTAYTPYLLMTLPFCLASFGYHGNVPSLMKYYGKDPRTIVKCLIYGTLLALALYVIWLLGTMGNIPRPEFIGIAQKGGNIDVLVQALSGVLNSRSLDLLLVVFSNFAVASSFLGVTLGLFDYLADLFGFDDSAMGRFKTALLTFLPPIVGGLLWPNGFLYAIGYAGLAATIWAAIVPALLARKSRKRFGSPKFRVWGGKPMIALILVFGIGNALVHVLSSFNLLPVYQ</sequence>
<dbReference type="eggNOG" id="COG0814">
    <property type="taxonomic scope" value="Bacteria"/>
</dbReference>
<feature type="transmembrane region" description="Helical" evidence="10">
    <location>
        <begin position="64"/>
        <end position="89"/>
    </location>
</feature>
<keyword evidence="6 10" id="KW-0812">Transmembrane</keyword>
<keyword evidence="7 10" id="KW-0029">Amino-acid transport</keyword>
<feature type="transmembrane region" description="Helical" evidence="10">
    <location>
        <begin position="213"/>
        <end position="231"/>
    </location>
</feature>